<organism evidence="1 2">
    <name type="scientific">Psychroflexus salinarum</name>
    <dbReference type="NCBI Taxonomy" id="546024"/>
    <lineage>
        <taxon>Bacteria</taxon>
        <taxon>Pseudomonadati</taxon>
        <taxon>Bacteroidota</taxon>
        <taxon>Flavobacteriia</taxon>
        <taxon>Flavobacteriales</taxon>
        <taxon>Flavobacteriaceae</taxon>
        <taxon>Psychroflexus</taxon>
    </lineage>
</organism>
<protein>
    <submittedName>
        <fullName evidence="1">Sugar epimerase</fullName>
    </submittedName>
</protein>
<evidence type="ECO:0000313" key="1">
    <source>
        <dbReference type="EMBL" id="MFD0931596.1"/>
    </source>
</evidence>
<proteinExistence type="predicted"/>
<dbReference type="EMBL" id="JBHTIV010000005">
    <property type="protein sequence ID" value="MFD0931596.1"/>
    <property type="molecule type" value="Genomic_DNA"/>
</dbReference>
<evidence type="ECO:0000313" key="2">
    <source>
        <dbReference type="Proteomes" id="UP001597049"/>
    </source>
</evidence>
<dbReference type="RefSeq" id="WP_379656927.1">
    <property type="nucleotide sequence ID" value="NZ_JBHTIV010000005.1"/>
</dbReference>
<accession>A0ABW3GLW6</accession>
<keyword evidence="2" id="KW-1185">Reference proteome</keyword>
<sequence>MQPKLIKGGHHGDKRGEIHYNNEFDASDIKRIYTIENVDTSLIRAWQGHSIEKRWFTATQGAFQIKLIQIDNWEKPDPASKPLLFELNNGSLDVLSVPPGFVSSIQALEKDSKLLVMSDYLLGKISDEHRFDKNYFTS</sequence>
<dbReference type="Proteomes" id="UP001597049">
    <property type="component" value="Unassembled WGS sequence"/>
</dbReference>
<dbReference type="InterPro" id="IPR014710">
    <property type="entry name" value="RmlC-like_jellyroll"/>
</dbReference>
<dbReference type="Gene3D" id="2.60.120.10">
    <property type="entry name" value="Jelly Rolls"/>
    <property type="match status" value="1"/>
</dbReference>
<dbReference type="InterPro" id="IPR011051">
    <property type="entry name" value="RmlC_Cupin_sf"/>
</dbReference>
<reference evidence="2" key="1">
    <citation type="journal article" date="2019" name="Int. J. Syst. Evol. Microbiol.">
        <title>The Global Catalogue of Microorganisms (GCM) 10K type strain sequencing project: providing services to taxonomists for standard genome sequencing and annotation.</title>
        <authorList>
            <consortium name="The Broad Institute Genomics Platform"/>
            <consortium name="The Broad Institute Genome Sequencing Center for Infectious Disease"/>
            <person name="Wu L."/>
            <person name="Ma J."/>
        </authorList>
    </citation>
    <scope>NUCLEOTIDE SEQUENCE [LARGE SCALE GENOMIC DNA]</scope>
    <source>
        <strain evidence="2">CCUG 56752</strain>
    </source>
</reference>
<dbReference type="SUPFAM" id="SSF51182">
    <property type="entry name" value="RmlC-like cupins"/>
    <property type="match status" value="1"/>
</dbReference>
<comment type="caution">
    <text evidence="1">The sequence shown here is derived from an EMBL/GenBank/DDBJ whole genome shotgun (WGS) entry which is preliminary data.</text>
</comment>
<name>A0ABW3GLW6_9FLAO</name>
<gene>
    <name evidence="1" type="ORF">ACFQ0R_03185</name>
</gene>